<dbReference type="EMBL" id="JNAJ01000017">
    <property type="protein sequence ID" value="KGF90522.1"/>
    <property type="molecule type" value="Genomic_DNA"/>
</dbReference>
<sequence>MFLNPFYPLTLLKITSLKANIVFLSILLIKSNLLRLKGGLIGGLFALILISGILASSTLALGTLVYAYRLKKKSNPDNNQMQDLETVNI</sequence>
<evidence type="ECO:0000256" key="1">
    <source>
        <dbReference type="SAM" id="Phobius"/>
    </source>
</evidence>
<protein>
    <submittedName>
        <fullName evidence="2">Uncharacterized protein</fullName>
    </submittedName>
</protein>
<dbReference type="Proteomes" id="UP000030491">
    <property type="component" value="Unassembled WGS sequence"/>
</dbReference>
<evidence type="ECO:0000313" key="3">
    <source>
        <dbReference type="Proteomes" id="UP000030491"/>
    </source>
</evidence>
<gene>
    <name evidence="2" type="ORF">EU93_1696</name>
</gene>
<proteinExistence type="predicted"/>
<organism evidence="2 3">
    <name type="scientific">Prochlorococcus marinus str. MIT 9116</name>
    <dbReference type="NCBI Taxonomy" id="167544"/>
    <lineage>
        <taxon>Bacteria</taxon>
        <taxon>Bacillati</taxon>
        <taxon>Cyanobacteriota</taxon>
        <taxon>Cyanophyceae</taxon>
        <taxon>Synechococcales</taxon>
        <taxon>Prochlorococcaceae</taxon>
        <taxon>Prochlorococcus</taxon>
    </lineage>
</organism>
<comment type="caution">
    <text evidence="2">The sequence shown here is derived from an EMBL/GenBank/DDBJ whole genome shotgun (WGS) entry which is preliminary data.</text>
</comment>
<keyword evidence="1" id="KW-0812">Transmembrane</keyword>
<feature type="transmembrane region" description="Helical" evidence="1">
    <location>
        <begin position="41"/>
        <end position="68"/>
    </location>
</feature>
<name>A0A0A1ZLQ5_PROMR</name>
<reference evidence="3" key="1">
    <citation type="journal article" date="2014" name="Sci. Data">
        <title>Genomes of diverse isolates of the marine cyanobacterium Prochlorococcus.</title>
        <authorList>
            <person name="Biller S."/>
            <person name="Berube P."/>
            <person name="Thompson J."/>
            <person name="Kelly L."/>
            <person name="Roggensack S."/>
            <person name="Awad L."/>
            <person name="Roache-Johnson K."/>
            <person name="Ding H."/>
            <person name="Giovannoni S.J."/>
            <person name="Moore L.R."/>
            <person name="Chisholm S.W."/>
        </authorList>
    </citation>
    <scope>NUCLEOTIDE SEQUENCE [LARGE SCALE GENOMIC DNA]</scope>
</reference>
<accession>A0A0A1ZLQ5</accession>
<keyword evidence="1" id="KW-0472">Membrane</keyword>
<evidence type="ECO:0000313" key="2">
    <source>
        <dbReference type="EMBL" id="KGF90522.1"/>
    </source>
</evidence>
<keyword evidence="1" id="KW-1133">Transmembrane helix</keyword>
<dbReference type="RefSeq" id="WP_032514474.1">
    <property type="nucleotide sequence ID" value="NZ_JNAJ01000017.1"/>
</dbReference>
<dbReference type="OrthoDB" id="541593at2"/>
<dbReference type="AlphaFoldDB" id="A0A0A1ZLQ5"/>
<feature type="transmembrane region" description="Helical" evidence="1">
    <location>
        <begin position="6"/>
        <end position="29"/>
    </location>
</feature>